<gene>
    <name evidence="1" type="ORF">HETIRDRAFT_455735</name>
</gene>
<evidence type="ECO:0000313" key="1">
    <source>
        <dbReference type="EMBL" id="ETW76199.1"/>
    </source>
</evidence>
<keyword evidence="2" id="KW-1185">Reference proteome</keyword>
<accession>W4JRV0</accession>
<dbReference type="RefSeq" id="XP_009552407.1">
    <property type="nucleotide sequence ID" value="XM_009554112.1"/>
</dbReference>
<dbReference type="HOGENOM" id="CLU_2483626_0_0_1"/>
<sequence>MNSENLPSIEDMYDAQENFEYRLVPLRKDVPDISRRTRPGDNPTNGNGDETVEATYFQYPFDTFPPVISGAKPHFVVRYWQKAGLAL</sequence>
<dbReference type="Proteomes" id="UP000030671">
    <property type="component" value="Unassembled WGS sequence"/>
</dbReference>
<dbReference type="KEGG" id="hir:HETIRDRAFT_455735"/>
<dbReference type="OrthoDB" id="3133596at2759"/>
<dbReference type="EMBL" id="KI925465">
    <property type="protein sequence ID" value="ETW76199.1"/>
    <property type="molecule type" value="Genomic_DNA"/>
</dbReference>
<proteinExistence type="predicted"/>
<dbReference type="InParanoid" id="W4JRV0"/>
<organism evidence="1 2">
    <name type="scientific">Heterobasidion irregulare (strain TC 32-1)</name>
    <dbReference type="NCBI Taxonomy" id="747525"/>
    <lineage>
        <taxon>Eukaryota</taxon>
        <taxon>Fungi</taxon>
        <taxon>Dikarya</taxon>
        <taxon>Basidiomycota</taxon>
        <taxon>Agaricomycotina</taxon>
        <taxon>Agaricomycetes</taxon>
        <taxon>Russulales</taxon>
        <taxon>Bondarzewiaceae</taxon>
        <taxon>Heterobasidion</taxon>
        <taxon>Heterobasidion annosum species complex</taxon>
    </lineage>
</organism>
<evidence type="ECO:0000313" key="2">
    <source>
        <dbReference type="Proteomes" id="UP000030671"/>
    </source>
</evidence>
<dbReference type="GeneID" id="20676658"/>
<dbReference type="AlphaFoldDB" id="W4JRV0"/>
<protein>
    <submittedName>
        <fullName evidence="1">Uncharacterized protein</fullName>
    </submittedName>
</protein>
<name>W4JRV0_HETIT</name>
<reference evidence="1 2" key="1">
    <citation type="journal article" date="2012" name="New Phytol.">
        <title>Insight into trade-off between wood decay and parasitism from the genome of a fungal forest pathogen.</title>
        <authorList>
            <person name="Olson A."/>
            <person name="Aerts A."/>
            <person name="Asiegbu F."/>
            <person name="Belbahri L."/>
            <person name="Bouzid O."/>
            <person name="Broberg A."/>
            <person name="Canback B."/>
            <person name="Coutinho P.M."/>
            <person name="Cullen D."/>
            <person name="Dalman K."/>
            <person name="Deflorio G."/>
            <person name="van Diepen L.T."/>
            <person name="Dunand C."/>
            <person name="Duplessis S."/>
            <person name="Durling M."/>
            <person name="Gonthier P."/>
            <person name="Grimwood J."/>
            <person name="Fossdal C.G."/>
            <person name="Hansson D."/>
            <person name="Henrissat B."/>
            <person name="Hietala A."/>
            <person name="Himmelstrand K."/>
            <person name="Hoffmeister D."/>
            <person name="Hogberg N."/>
            <person name="James T.Y."/>
            <person name="Karlsson M."/>
            <person name="Kohler A."/>
            <person name="Kues U."/>
            <person name="Lee Y.H."/>
            <person name="Lin Y.C."/>
            <person name="Lind M."/>
            <person name="Lindquist E."/>
            <person name="Lombard V."/>
            <person name="Lucas S."/>
            <person name="Lunden K."/>
            <person name="Morin E."/>
            <person name="Murat C."/>
            <person name="Park J."/>
            <person name="Raffaello T."/>
            <person name="Rouze P."/>
            <person name="Salamov A."/>
            <person name="Schmutz J."/>
            <person name="Solheim H."/>
            <person name="Stahlberg J."/>
            <person name="Velez H."/>
            <person name="de Vries R.P."/>
            <person name="Wiebenga A."/>
            <person name="Woodward S."/>
            <person name="Yakovlev I."/>
            <person name="Garbelotto M."/>
            <person name="Martin F."/>
            <person name="Grigoriev I.V."/>
            <person name="Stenlid J."/>
        </authorList>
    </citation>
    <scope>NUCLEOTIDE SEQUENCE [LARGE SCALE GENOMIC DNA]</scope>
    <source>
        <strain evidence="1 2">TC 32-1</strain>
    </source>
</reference>